<dbReference type="Proteomes" id="UP000650467">
    <property type="component" value="Unassembled WGS sequence"/>
</dbReference>
<feature type="region of interest" description="Disordered" evidence="1">
    <location>
        <begin position="273"/>
        <end position="305"/>
    </location>
</feature>
<evidence type="ECO:0000256" key="1">
    <source>
        <dbReference type="SAM" id="MobiDB-lite"/>
    </source>
</evidence>
<dbReference type="Gene3D" id="3.40.1740.10">
    <property type="entry name" value="VC0467-like"/>
    <property type="match status" value="1"/>
</dbReference>
<accession>A0A835VRG6</accession>
<evidence type="ECO:0000313" key="2">
    <source>
        <dbReference type="EMBL" id="KAG2426492.1"/>
    </source>
</evidence>
<dbReference type="AlphaFoldDB" id="A0A835VRG6"/>
<dbReference type="PANTHER" id="PTHR31984:SF17">
    <property type="entry name" value="TRANSCRIPTIONAL REGULATOR"/>
    <property type="match status" value="1"/>
</dbReference>
<keyword evidence="3" id="KW-1185">Reference proteome</keyword>
<dbReference type="InterPro" id="IPR003774">
    <property type="entry name" value="AlgH-like"/>
</dbReference>
<organism evidence="2 3">
    <name type="scientific">Chlamydomonas incerta</name>
    <dbReference type="NCBI Taxonomy" id="51695"/>
    <lineage>
        <taxon>Eukaryota</taxon>
        <taxon>Viridiplantae</taxon>
        <taxon>Chlorophyta</taxon>
        <taxon>core chlorophytes</taxon>
        <taxon>Chlorophyceae</taxon>
        <taxon>CS clade</taxon>
        <taxon>Chlamydomonadales</taxon>
        <taxon>Chlamydomonadaceae</taxon>
        <taxon>Chlamydomonas</taxon>
    </lineage>
</organism>
<comment type="caution">
    <text evidence="2">The sequence shown here is derived from an EMBL/GenBank/DDBJ whole genome shotgun (WGS) entry which is preliminary data.</text>
</comment>
<dbReference type="PANTHER" id="PTHR31984">
    <property type="entry name" value="TRANSPORTER, PUTATIVE (DUF179)-RELATED"/>
    <property type="match status" value="1"/>
</dbReference>
<evidence type="ECO:0000313" key="3">
    <source>
        <dbReference type="Proteomes" id="UP000650467"/>
    </source>
</evidence>
<gene>
    <name evidence="2" type="ORF">HXX76_011721</name>
</gene>
<feature type="region of interest" description="Disordered" evidence="1">
    <location>
        <begin position="82"/>
        <end position="102"/>
    </location>
</feature>
<dbReference type="OrthoDB" id="272750at2759"/>
<proteinExistence type="predicted"/>
<sequence length="345" mass="36780">MESCRPLSGRAASTSRGCCPLRAPSTVARPVRVCVLKEDSNHEGLNAQALSFPTTQKTGQDWRAFRAHLCAWESTARRAQAERRSQQLSLSAAARPTPQLQRPPYPPLVCGDSWAHPLPEPEQGCLLLARHDHMHFFTGAVILITSHDDAVGSVGYVLNKPSPLRVEELQVLGAASGFKEAFGPQRLHLGGPVHLDHVTLLHRFAGVGRAHKIAEGMYMGGLPDAIRLVSAGIARPSDFQLVLGMSGWAAGQLRDEIAAGYWHVISASPDLVLPTPSDPPAASPSASPTSSMDQPAVQQPLSESGEVVTTLAEVEGVPAKAPGSASRAVHSPMYRRIARLAVRGA</sequence>
<name>A0A835VRG6_CHLIN</name>
<reference evidence="2" key="1">
    <citation type="journal article" date="2020" name="bioRxiv">
        <title>Comparative genomics of Chlamydomonas.</title>
        <authorList>
            <person name="Craig R.J."/>
            <person name="Hasan A.R."/>
            <person name="Ness R.W."/>
            <person name="Keightley P.D."/>
        </authorList>
    </citation>
    <scope>NUCLEOTIDE SEQUENCE</scope>
    <source>
        <strain evidence="2">SAG 7.73</strain>
    </source>
</reference>
<dbReference type="SUPFAM" id="SSF143456">
    <property type="entry name" value="VC0467-like"/>
    <property type="match status" value="1"/>
</dbReference>
<dbReference type="EMBL" id="JAEHOC010000047">
    <property type="protein sequence ID" value="KAG2426492.1"/>
    <property type="molecule type" value="Genomic_DNA"/>
</dbReference>
<protein>
    <recommendedName>
        <fullName evidence="4">Transcriptional regulator</fullName>
    </recommendedName>
</protein>
<feature type="compositionally biased region" description="Polar residues" evidence="1">
    <location>
        <begin position="292"/>
        <end position="302"/>
    </location>
</feature>
<dbReference type="Pfam" id="PF02622">
    <property type="entry name" value="DUF179"/>
    <property type="match status" value="1"/>
</dbReference>
<evidence type="ECO:0008006" key="4">
    <source>
        <dbReference type="Google" id="ProtNLM"/>
    </source>
</evidence>